<evidence type="ECO:0000256" key="1">
    <source>
        <dbReference type="ARBA" id="ARBA00006479"/>
    </source>
</evidence>
<dbReference type="Proteomes" id="UP000245535">
    <property type="component" value="Unassembled WGS sequence"/>
</dbReference>
<organism evidence="2 3">
    <name type="scientific">Sediminitomix flava</name>
    <dbReference type="NCBI Taxonomy" id="379075"/>
    <lineage>
        <taxon>Bacteria</taxon>
        <taxon>Pseudomonadati</taxon>
        <taxon>Bacteroidota</taxon>
        <taxon>Cytophagia</taxon>
        <taxon>Cytophagales</taxon>
        <taxon>Flammeovirgaceae</taxon>
        <taxon>Sediminitomix</taxon>
    </lineage>
</organism>
<evidence type="ECO:0000313" key="2">
    <source>
        <dbReference type="EMBL" id="PWJ39289.1"/>
    </source>
</evidence>
<reference evidence="2 3" key="1">
    <citation type="submission" date="2018-03" db="EMBL/GenBank/DDBJ databases">
        <title>Genomic Encyclopedia of Archaeal and Bacterial Type Strains, Phase II (KMG-II): from individual species to whole genera.</title>
        <authorList>
            <person name="Goeker M."/>
        </authorList>
    </citation>
    <scope>NUCLEOTIDE SEQUENCE [LARGE SCALE GENOMIC DNA]</scope>
    <source>
        <strain evidence="2 3">DSM 28229</strain>
    </source>
</reference>
<keyword evidence="2" id="KW-0418">Kinase</keyword>
<dbReference type="AlphaFoldDB" id="A0A315ZUH1"/>
<dbReference type="OrthoDB" id="9810372at2"/>
<comment type="caution">
    <text evidence="2">The sequence shown here is derived from an EMBL/GenBank/DDBJ whole genome shotgun (WGS) entry which is preliminary data.</text>
</comment>
<dbReference type="SUPFAM" id="SSF53067">
    <property type="entry name" value="Actin-like ATPase domain"/>
    <property type="match status" value="1"/>
</dbReference>
<dbReference type="PANTHER" id="PTHR18964">
    <property type="entry name" value="ROK (REPRESSOR, ORF, KINASE) FAMILY"/>
    <property type="match status" value="1"/>
</dbReference>
<name>A0A315ZUH1_SEDFL</name>
<keyword evidence="3" id="KW-1185">Reference proteome</keyword>
<proteinExistence type="inferred from homology"/>
<keyword evidence="2" id="KW-0808">Transferase</keyword>
<accession>A0A315ZUH1</accession>
<dbReference type="InterPro" id="IPR000600">
    <property type="entry name" value="ROK"/>
</dbReference>
<dbReference type="RefSeq" id="WP_109621190.1">
    <property type="nucleotide sequence ID" value="NZ_QGDO01000006.1"/>
</dbReference>
<dbReference type="EMBL" id="QGDO01000006">
    <property type="protein sequence ID" value="PWJ39289.1"/>
    <property type="molecule type" value="Genomic_DNA"/>
</dbReference>
<dbReference type="PANTHER" id="PTHR18964:SF149">
    <property type="entry name" value="BIFUNCTIONAL UDP-N-ACETYLGLUCOSAMINE 2-EPIMERASE_N-ACETYLMANNOSAMINE KINASE"/>
    <property type="match status" value="1"/>
</dbReference>
<gene>
    <name evidence="2" type="ORF">BC781_106190</name>
</gene>
<dbReference type="InterPro" id="IPR049874">
    <property type="entry name" value="ROK_cs"/>
</dbReference>
<dbReference type="InterPro" id="IPR043129">
    <property type="entry name" value="ATPase_NBD"/>
</dbReference>
<sequence>MKKVAIGIDIGGTNTVIGVVDQEGSVLAKGNIPTGKHMDVNLYLDDMQAEINRVLDFINEEIEVMGIGLGAPNGNYYSGAIEFAPNLNWKGRVELVNLLKERFEYPIITLTNDANAAAIGEMIYGEAKEMKNFIMITLGTGLGSGIVVNGEMVYGHDGFAGELGHVRVEKNGRECGCGRRGCLETYCSATGLVNTVYELIGTSKLPSVLREKVHQGEVTSKMVFDAATDGDELAKEAFRYTAEKLGTALADFMTFSSPEAFILFGGLANAGDLLLKPTYEYMEENMLSCFKGKVKLIQSGLPGADAAVLGSSSLVWQELNKEVLA</sequence>
<dbReference type="Gene3D" id="3.30.420.40">
    <property type="match status" value="2"/>
</dbReference>
<dbReference type="Pfam" id="PF00480">
    <property type="entry name" value="ROK"/>
    <property type="match status" value="1"/>
</dbReference>
<dbReference type="PROSITE" id="PS01125">
    <property type="entry name" value="ROK"/>
    <property type="match status" value="1"/>
</dbReference>
<evidence type="ECO:0000313" key="3">
    <source>
        <dbReference type="Proteomes" id="UP000245535"/>
    </source>
</evidence>
<protein>
    <submittedName>
        <fullName evidence="2">Glucokinase</fullName>
    </submittedName>
</protein>
<dbReference type="GO" id="GO:0016301">
    <property type="term" value="F:kinase activity"/>
    <property type="evidence" value="ECO:0007669"/>
    <property type="project" value="UniProtKB-KW"/>
</dbReference>
<comment type="similarity">
    <text evidence="1">Belongs to the ROK (NagC/XylR) family.</text>
</comment>